<feature type="chain" id="PRO_5026185487" description="Cyanovirin-N domain-containing protein" evidence="1">
    <location>
        <begin position="18"/>
        <end position="108"/>
    </location>
</feature>
<name>A0A6G1LBL5_9PEZI</name>
<sequence>MHLSTFLAATLLTTAFATPLTITLYTDPNCSILPSNSSLTLTTSCAQNLDLPPFQSSEISGQPRAGSYNFYSDGDCRDLVGKPGSAMFVGCQGAGGSAVARSAVFVEI</sequence>
<protein>
    <recommendedName>
        <fullName evidence="4">Cyanovirin-N domain-containing protein</fullName>
    </recommendedName>
</protein>
<feature type="non-terminal residue" evidence="2">
    <location>
        <position position="108"/>
    </location>
</feature>
<proteinExistence type="predicted"/>
<evidence type="ECO:0008006" key="4">
    <source>
        <dbReference type="Google" id="ProtNLM"/>
    </source>
</evidence>
<dbReference type="OrthoDB" id="10450448at2759"/>
<dbReference type="AlphaFoldDB" id="A0A6G1LBL5"/>
<evidence type="ECO:0000256" key="1">
    <source>
        <dbReference type="SAM" id="SignalP"/>
    </source>
</evidence>
<accession>A0A6G1LBL5</accession>
<reference evidence="2" key="1">
    <citation type="journal article" date="2020" name="Stud. Mycol.">
        <title>101 Dothideomycetes genomes: a test case for predicting lifestyles and emergence of pathogens.</title>
        <authorList>
            <person name="Haridas S."/>
            <person name="Albert R."/>
            <person name="Binder M."/>
            <person name="Bloem J."/>
            <person name="Labutti K."/>
            <person name="Salamov A."/>
            <person name="Andreopoulos B."/>
            <person name="Baker S."/>
            <person name="Barry K."/>
            <person name="Bills G."/>
            <person name="Bluhm B."/>
            <person name="Cannon C."/>
            <person name="Castanera R."/>
            <person name="Culley D."/>
            <person name="Daum C."/>
            <person name="Ezra D."/>
            <person name="Gonzalez J."/>
            <person name="Henrissat B."/>
            <person name="Kuo A."/>
            <person name="Liang C."/>
            <person name="Lipzen A."/>
            <person name="Lutzoni F."/>
            <person name="Magnuson J."/>
            <person name="Mondo S."/>
            <person name="Nolan M."/>
            <person name="Ohm R."/>
            <person name="Pangilinan J."/>
            <person name="Park H.-J."/>
            <person name="Ramirez L."/>
            <person name="Alfaro M."/>
            <person name="Sun H."/>
            <person name="Tritt A."/>
            <person name="Yoshinaga Y."/>
            <person name="Zwiers L.-H."/>
            <person name="Turgeon B."/>
            <person name="Goodwin S."/>
            <person name="Spatafora J."/>
            <person name="Crous P."/>
            <person name="Grigoriev I."/>
        </authorList>
    </citation>
    <scope>NUCLEOTIDE SEQUENCE</scope>
    <source>
        <strain evidence="2">CBS 116005</strain>
    </source>
</reference>
<gene>
    <name evidence="2" type="ORF">EJ03DRAFT_326889</name>
</gene>
<dbReference type="EMBL" id="ML995829">
    <property type="protein sequence ID" value="KAF2769982.1"/>
    <property type="molecule type" value="Genomic_DNA"/>
</dbReference>
<dbReference type="Proteomes" id="UP000799436">
    <property type="component" value="Unassembled WGS sequence"/>
</dbReference>
<evidence type="ECO:0000313" key="2">
    <source>
        <dbReference type="EMBL" id="KAF2769982.1"/>
    </source>
</evidence>
<keyword evidence="3" id="KW-1185">Reference proteome</keyword>
<organism evidence="2 3">
    <name type="scientific">Teratosphaeria nubilosa</name>
    <dbReference type="NCBI Taxonomy" id="161662"/>
    <lineage>
        <taxon>Eukaryota</taxon>
        <taxon>Fungi</taxon>
        <taxon>Dikarya</taxon>
        <taxon>Ascomycota</taxon>
        <taxon>Pezizomycotina</taxon>
        <taxon>Dothideomycetes</taxon>
        <taxon>Dothideomycetidae</taxon>
        <taxon>Mycosphaerellales</taxon>
        <taxon>Teratosphaeriaceae</taxon>
        <taxon>Teratosphaeria</taxon>
    </lineage>
</organism>
<evidence type="ECO:0000313" key="3">
    <source>
        <dbReference type="Proteomes" id="UP000799436"/>
    </source>
</evidence>
<keyword evidence="1" id="KW-0732">Signal</keyword>
<feature type="signal peptide" evidence="1">
    <location>
        <begin position="1"/>
        <end position="17"/>
    </location>
</feature>